<dbReference type="GO" id="GO:0016740">
    <property type="term" value="F:transferase activity"/>
    <property type="evidence" value="ECO:0007669"/>
    <property type="project" value="UniProtKB-KW"/>
</dbReference>
<evidence type="ECO:0000259" key="1">
    <source>
        <dbReference type="Pfam" id="PF01755"/>
    </source>
</evidence>
<dbReference type="STRING" id="53501.SAMN04488043_11533"/>
<keyword evidence="3" id="KW-1185">Reference proteome</keyword>
<protein>
    <submittedName>
        <fullName evidence="2">Glycosyltransferase family 25 (LPS biosynthesis protein)</fullName>
    </submittedName>
</protein>
<dbReference type="OrthoDB" id="3034412at2"/>
<proteinExistence type="predicted"/>
<reference evidence="2 3" key="1">
    <citation type="submission" date="2015-09" db="EMBL/GenBank/DDBJ databases">
        <authorList>
            <consortium name="Swine Surveillance"/>
        </authorList>
    </citation>
    <scope>NUCLEOTIDE SEQUENCE [LARGE SCALE GENOMIC DNA]</scope>
    <source>
        <strain evidence="2 3">CECT 4357</strain>
    </source>
</reference>
<dbReference type="AlphaFoldDB" id="A0A0N7LV77"/>
<accession>A0A0N7LV77</accession>
<dbReference type="RefSeq" id="WP_058262643.1">
    <property type="nucleotide sequence ID" value="NZ_CP051181.1"/>
</dbReference>
<dbReference type="EMBL" id="CYSA01000016">
    <property type="protein sequence ID" value="CUH65530.1"/>
    <property type="molecule type" value="Genomic_DNA"/>
</dbReference>
<gene>
    <name evidence="2" type="ORF">TG4357_01917</name>
</gene>
<name>A0A0N7LV77_THAGE</name>
<feature type="domain" description="Glycosyl transferase family 25" evidence="1">
    <location>
        <begin position="28"/>
        <end position="161"/>
    </location>
</feature>
<sequence>MQKIFKILKRFTGTRKRTFQDAIDQLFDKVYVISLPESVERRDHIRRHFDEIGLTRYQFVDALSSRSAEVKDAFEQNIVARYPVCFRCKKFRCGKDTCNNVLIPPQVANFLTYRELWQRIAQHPQRALLVEDDVVFEPYAEDTLRQLFQEIESGKLEFVPDKPRLLRLGWAQCKEHHASSFRLDTVARMSNPCHAMTSAFAQVLLDRFEKIDTTSDVFIHGDTPKNGEATTVFPPIAAELSWSTGAMDSLIHPKEIRSAFLRERGRDAEAVDNDKRVLNHIKHMHHYPLVILGHPGGMYAGPMELMAHAGLQIGKDKDGQDGLLTWSLATDADRPNPPCKALRTRRAMHWNHLLHLVERPEKAVPEIMAFIRAHPELYRFIRDQILEMTGVDLEKHPTEFEKAVLILVTWSEFIDQMHPALTFRAEDSAADLVAFLTRAGIDVPDELDAMQIAAAPENGPCLAWDSLPKPSWERLVSYCRRYGYSVPAHSPAAFS</sequence>
<organism evidence="2 3">
    <name type="scientific">Thalassovita gelatinovora</name>
    <name type="common">Thalassobius gelatinovorus</name>
    <dbReference type="NCBI Taxonomy" id="53501"/>
    <lineage>
        <taxon>Bacteria</taxon>
        <taxon>Pseudomonadati</taxon>
        <taxon>Pseudomonadota</taxon>
        <taxon>Alphaproteobacteria</taxon>
        <taxon>Rhodobacterales</taxon>
        <taxon>Roseobacteraceae</taxon>
        <taxon>Thalassovita</taxon>
    </lineage>
</organism>
<dbReference type="Pfam" id="PF01755">
    <property type="entry name" value="Glyco_transf_25"/>
    <property type="match status" value="1"/>
</dbReference>
<dbReference type="InterPro" id="IPR002654">
    <property type="entry name" value="Glyco_trans_25"/>
</dbReference>
<evidence type="ECO:0000313" key="3">
    <source>
        <dbReference type="Proteomes" id="UP000051587"/>
    </source>
</evidence>
<evidence type="ECO:0000313" key="2">
    <source>
        <dbReference type="EMBL" id="CUH65530.1"/>
    </source>
</evidence>
<keyword evidence="2" id="KW-0808">Transferase</keyword>
<dbReference type="Proteomes" id="UP000051587">
    <property type="component" value="Unassembled WGS sequence"/>
</dbReference>
<dbReference type="CDD" id="cd06532">
    <property type="entry name" value="Glyco_transf_25"/>
    <property type="match status" value="1"/>
</dbReference>